<gene>
    <name evidence="2" type="ordered locus">Galf_1284</name>
</gene>
<evidence type="ECO:0000313" key="3">
    <source>
        <dbReference type="Proteomes" id="UP000001235"/>
    </source>
</evidence>
<dbReference type="eggNOG" id="COG2520">
    <property type="taxonomic scope" value="Bacteria"/>
</dbReference>
<dbReference type="GO" id="GO:0008168">
    <property type="term" value="F:methyltransferase activity"/>
    <property type="evidence" value="ECO:0007669"/>
    <property type="project" value="UniProtKB-KW"/>
</dbReference>
<keyword evidence="2" id="KW-0808">Transferase</keyword>
<feature type="domain" description="Methyltransferase FkbM" evidence="1">
    <location>
        <begin position="94"/>
        <end position="247"/>
    </location>
</feature>
<name>D9SFL4_GALCS</name>
<protein>
    <submittedName>
        <fullName evidence="2">Methyltransferase FkbM family</fullName>
    </submittedName>
</protein>
<dbReference type="InterPro" id="IPR029063">
    <property type="entry name" value="SAM-dependent_MTases_sf"/>
</dbReference>
<evidence type="ECO:0000313" key="2">
    <source>
        <dbReference type="EMBL" id="ADL55311.1"/>
    </source>
</evidence>
<keyword evidence="3" id="KW-1185">Reference proteome</keyword>
<dbReference type="HOGENOM" id="CLU_082068_0_0_4"/>
<dbReference type="EMBL" id="CP002159">
    <property type="protein sequence ID" value="ADL55311.1"/>
    <property type="molecule type" value="Genomic_DNA"/>
</dbReference>
<dbReference type="STRING" id="395494.Galf_1284"/>
<dbReference type="InterPro" id="IPR052514">
    <property type="entry name" value="SAM-dependent_MTase"/>
</dbReference>
<dbReference type="GO" id="GO:0032259">
    <property type="term" value="P:methylation"/>
    <property type="evidence" value="ECO:0007669"/>
    <property type="project" value="UniProtKB-KW"/>
</dbReference>
<sequence>MFRSLILKIKFFQFLLAHPLNRANKWAALMRYFRWQFGSRLVTGDVLVPFVDKTFLRVRTGMTGATGNIYAGLHEFEDMAFLLHLLRENELFVDVGANIGSYTILAGGAVGARCFSVEPIKSTFHLLEENINLNRLSENVQALNMGIGKEKGVLRFTAGLDTVNHVVADSEQVDDVVEVPIVSLNDLLENQEPLLIKIDVEGFETNVIAGADKVFSTPSLLAVIMELNGSGERYGFDEAPLHEKMLSFGFLSYTYSPFERQLVSLNGEKSNSGNTLYVRNIDEVVSRLREARKYRIANAASSV</sequence>
<dbReference type="SUPFAM" id="SSF53335">
    <property type="entry name" value="S-adenosyl-L-methionine-dependent methyltransferases"/>
    <property type="match status" value="1"/>
</dbReference>
<dbReference type="AlphaFoldDB" id="D9SFL4"/>
<dbReference type="InterPro" id="IPR006342">
    <property type="entry name" value="FkbM_mtfrase"/>
</dbReference>
<evidence type="ECO:0000259" key="1">
    <source>
        <dbReference type="Pfam" id="PF05050"/>
    </source>
</evidence>
<dbReference type="Gene3D" id="3.40.50.150">
    <property type="entry name" value="Vaccinia Virus protein VP39"/>
    <property type="match status" value="1"/>
</dbReference>
<dbReference type="NCBIfam" id="TIGR01444">
    <property type="entry name" value="fkbM_fam"/>
    <property type="match status" value="1"/>
</dbReference>
<dbReference type="OrthoDB" id="2529130at2"/>
<dbReference type="Pfam" id="PF05050">
    <property type="entry name" value="Methyltransf_21"/>
    <property type="match status" value="1"/>
</dbReference>
<dbReference type="KEGG" id="gca:Galf_1284"/>
<proteinExistence type="predicted"/>
<dbReference type="Proteomes" id="UP000001235">
    <property type="component" value="Chromosome"/>
</dbReference>
<dbReference type="PANTHER" id="PTHR34203:SF15">
    <property type="entry name" value="SLL1173 PROTEIN"/>
    <property type="match status" value="1"/>
</dbReference>
<reference evidence="2 3" key="1">
    <citation type="submission" date="2010-08" db="EMBL/GenBank/DDBJ databases">
        <title>Complete sequence of Gallionella capsiferriformans ES-2.</title>
        <authorList>
            <consortium name="US DOE Joint Genome Institute"/>
            <person name="Lucas S."/>
            <person name="Copeland A."/>
            <person name="Lapidus A."/>
            <person name="Cheng J.-F."/>
            <person name="Bruce D."/>
            <person name="Goodwin L."/>
            <person name="Pitluck S."/>
            <person name="Chertkov O."/>
            <person name="Davenport K.W."/>
            <person name="Detter J.C."/>
            <person name="Han C."/>
            <person name="Tapia R."/>
            <person name="Land M."/>
            <person name="Hauser L."/>
            <person name="Chang Y.-J."/>
            <person name="Jeffries C."/>
            <person name="Kyrpides N."/>
            <person name="Ivanova N."/>
            <person name="Mikhailova N."/>
            <person name="Shelobolina E.S."/>
            <person name="Picardal F."/>
            <person name="Roden E."/>
            <person name="Emerson D."/>
            <person name="Woyke T."/>
        </authorList>
    </citation>
    <scope>NUCLEOTIDE SEQUENCE [LARGE SCALE GENOMIC DNA]</scope>
    <source>
        <strain evidence="2 3">ES-2</strain>
    </source>
</reference>
<organism evidence="2 3">
    <name type="scientific">Gallionella capsiferriformans (strain ES-2)</name>
    <name type="common">Gallionella ferruginea capsiferriformans (strain ES-2)</name>
    <dbReference type="NCBI Taxonomy" id="395494"/>
    <lineage>
        <taxon>Bacteria</taxon>
        <taxon>Pseudomonadati</taxon>
        <taxon>Pseudomonadota</taxon>
        <taxon>Betaproteobacteria</taxon>
        <taxon>Nitrosomonadales</taxon>
        <taxon>Gallionellaceae</taxon>
        <taxon>Gallionella</taxon>
    </lineage>
</organism>
<keyword evidence="2" id="KW-0489">Methyltransferase</keyword>
<dbReference type="PANTHER" id="PTHR34203">
    <property type="entry name" value="METHYLTRANSFERASE, FKBM FAMILY PROTEIN"/>
    <property type="match status" value="1"/>
</dbReference>
<accession>D9SFL4</accession>